<evidence type="ECO:0000256" key="1">
    <source>
        <dbReference type="SAM" id="MobiDB-lite"/>
    </source>
</evidence>
<gene>
    <name evidence="3" type="ORF">IQ24_02149</name>
</gene>
<evidence type="ECO:0000313" key="4">
    <source>
        <dbReference type="Proteomes" id="UP000316225"/>
    </source>
</evidence>
<feature type="region of interest" description="Disordered" evidence="1">
    <location>
        <begin position="133"/>
        <end position="160"/>
    </location>
</feature>
<reference evidence="3 4" key="1">
    <citation type="journal article" date="2015" name="Stand. Genomic Sci.">
        <title>Genomic Encyclopedia of Bacterial and Archaeal Type Strains, Phase III: the genomes of soil and plant-associated and newly described type strains.</title>
        <authorList>
            <person name="Whitman W.B."/>
            <person name="Woyke T."/>
            <person name="Klenk H.P."/>
            <person name="Zhou Y."/>
            <person name="Lilburn T.G."/>
            <person name="Beck B.J."/>
            <person name="De Vos P."/>
            <person name="Vandamme P."/>
            <person name="Eisen J.A."/>
            <person name="Garrity G."/>
            <person name="Hugenholtz P."/>
            <person name="Kyrpides N.C."/>
        </authorList>
    </citation>
    <scope>NUCLEOTIDE SEQUENCE [LARGE SCALE GENOMIC DNA]</scope>
    <source>
        <strain evidence="3 4">CGMCC 1.5364</strain>
    </source>
</reference>
<dbReference type="Proteomes" id="UP000316225">
    <property type="component" value="Unassembled WGS sequence"/>
</dbReference>
<keyword evidence="2" id="KW-1133">Transmembrane helix</keyword>
<name>A0A562NNL9_9RHOB</name>
<sequence length="160" mass="16417">MVTKPIVYAGAVAIAVAATLGFATALTKLSAKPDATPAATVAVERVTRPVVIRAEVIRAEAAATRPAQIAPAEDGPAAMPLIIHGRPGSGDSLAGMQRIREEAMREHLTDVPTMQMPDDASASHLLPLQRGAVSHQMADGSPAAPPTDPASTSNMIGVSR</sequence>
<keyword evidence="4" id="KW-1185">Reference proteome</keyword>
<keyword evidence="2" id="KW-0472">Membrane</keyword>
<proteinExistence type="predicted"/>
<evidence type="ECO:0000313" key="3">
    <source>
        <dbReference type="EMBL" id="TWI33785.1"/>
    </source>
</evidence>
<comment type="caution">
    <text evidence="3">The sequence shown here is derived from an EMBL/GenBank/DDBJ whole genome shotgun (WGS) entry which is preliminary data.</text>
</comment>
<dbReference type="AlphaFoldDB" id="A0A562NNL9"/>
<evidence type="ECO:0000256" key="2">
    <source>
        <dbReference type="SAM" id="Phobius"/>
    </source>
</evidence>
<feature type="transmembrane region" description="Helical" evidence="2">
    <location>
        <begin position="6"/>
        <end position="26"/>
    </location>
</feature>
<dbReference type="RefSeq" id="WP_145397962.1">
    <property type="nucleotide sequence ID" value="NZ_VLKU01000006.1"/>
</dbReference>
<keyword evidence="2" id="KW-0812">Transmembrane</keyword>
<accession>A0A562NNL9</accession>
<protein>
    <submittedName>
        <fullName evidence="3">Uncharacterized protein</fullName>
    </submittedName>
</protein>
<organism evidence="3 4">
    <name type="scientific">Paracoccus sulfuroxidans</name>
    <dbReference type="NCBI Taxonomy" id="384678"/>
    <lineage>
        <taxon>Bacteria</taxon>
        <taxon>Pseudomonadati</taxon>
        <taxon>Pseudomonadota</taxon>
        <taxon>Alphaproteobacteria</taxon>
        <taxon>Rhodobacterales</taxon>
        <taxon>Paracoccaceae</taxon>
        <taxon>Paracoccus</taxon>
    </lineage>
</organism>
<dbReference type="EMBL" id="VLKU01000006">
    <property type="protein sequence ID" value="TWI33785.1"/>
    <property type="molecule type" value="Genomic_DNA"/>
</dbReference>